<feature type="region of interest" description="Disordered" evidence="1">
    <location>
        <begin position="201"/>
        <end position="220"/>
    </location>
</feature>
<dbReference type="InParanoid" id="B2W1I4"/>
<dbReference type="PANTHER" id="PTHR28218:SF1">
    <property type="entry name" value="VPS4-ASSOCIATED PROTEIN 1"/>
    <property type="match status" value="1"/>
</dbReference>
<dbReference type="PANTHER" id="PTHR28218">
    <property type="entry name" value="VPS4-ASSOCIATED PROTEIN 1"/>
    <property type="match status" value="1"/>
</dbReference>
<proteinExistence type="predicted"/>
<name>B2W1I4_PYRTR</name>
<dbReference type="Pfam" id="PF08432">
    <property type="entry name" value="Vfa1"/>
    <property type="match status" value="1"/>
</dbReference>
<reference evidence="3" key="1">
    <citation type="journal article" date="2013" name="G3 (Bethesda)">
        <title>Comparative genomics of a plant-pathogenic fungus, Pyrenophora tritici-repentis, reveals transduplication and the impact of repeat elements on pathogenicity and population divergence.</title>
        <authorList>
            <person name="Manning V.A."/>
            <person name="Pandelova I."/>
            <person name="Dhillon B."/>
            <person name="Wilhelm L.J."/>
            <person name="Goodwin S.B."/>
            <person name="Berlin A.M."/>
            <person name="Figueroa M."/>
            <person name="Freitag M."/>
            <person name="Hane J.K."/>
            <person name="Henrissat B."/>
            <person name="Holman W.H."/>
            <person name="Kodira C.D."/>
            <person name="Martin J."/>
            <person name="Oliver R.P."/>
            <person name="Robbertse B."/>
            <person name="Schackwitz W."/>
            <person name="Schwartz D.C."/>
            <person name="Spatafora J.W."/>
            <person name="Turgeon B.G."/>
            <person name="Yandava C."/>
            <person name="Young S."/>
            <person name="Zhou S."/>
            <person name="Zeng Q."/>
            <person name="Grigoriev I.V."/>
            <person name="Ma L.-J."/>
            <person name="Ciuffetti L.M."/>
        </authorList>
    </citation>
    <scope>NUCLEOTIDE SEQUENCE [LARGE SCALE GENOMIC DNA]</scope>
    <source>
        <strain evidence="3">Pt-1C-BFP</strain>
    </source>
</reference>
<feature type="region of interest" description="Disordered" evidence="1">
    <location>
        <begin position="118"/>
        <end position="177"/>
    </location>
</feature>
<protein>
    <recommendedName>
        <fullName evidence="4">DUF1742-domain-containing protein</fullName>
    </recommendedName>
</protein>
<dbReference type="Proteomes" id="UP000001471">
    <property type="component" value="Unassembled WGS sequence"/>
</dbReference>
<dbReference type="GO" id="GO:0005768">
    <property type="term" value="C:endosome"/>
    <property type="evidence" value="ECO:0007669"/>
    <property type="project" value="TreeGrafter"/>
</dbReference>
<dbReference type="eggNOG" id="ENOG502S7NV">
    <property type="taxonomic scope" value="Eukaryota"/>
</dbReference>
<evidence type="ECO:0000256" key="1">
    <source>
        <dbReference type="SAM" id="MobiDB-lite"/>
    </source>
</evidence>
<evidence type="ECO:0000313" key="2">
    <source>
        <dbReference type="EMBL" id="EDU47157.1"/>
    </source>
</evidence>
<evidence type="ECO:0000313" key="3">
    <source>
        <dbReference type="Proteomes" id="UP000001471"/>
    </source>
</evidence>
<sequence length="220" mass="25595">MKSTRGKTVPKDIHLAIRVVTASVCSSSISIERSMENIWHHRRVAENASKACWICYKPTTSVLITPNNKDFFYICAGHLSDRGFCLPEADEAKRVEEEKKKDELDREIEAVKKEYEEKQKIKREKRKGKDKEKDKEKEKEAKKKEDDEDKGDEKAKDEKIKELSKTKDQAQAEIGPRIYQLNKNFYQMRLDKLRNVEIAKRNRERLSNPANFPSVPSGNP</sequence>
<dbReference type="AlphaFoldDB" id="B2W1I4"/>
<dbReference type="GO" id="GO:0007034">
    <property type="term" value="P:vacuolar transport"/>
    <property type="evidence" value="ECO:0007669"/>
    <property type="project" value="TreeGrafter"/>
</dbReference>
<feature type="compositionally biased region" description="Polar residues" evidence="1">
    <location>
        <begin position="208"/>
        <end position="220"/>
    </location>
</feature>
<feature type="compositionally biased region" description="Basic and acidic residues" evidence="1">
    <location>
        <begin position="127"/>
        <end position="170"/>
    </location>
</feature>
<dbReference type="HOGENOM" id="CLU_088285_2_0_1"/>
<dbReference type="EMBL" id="DS231617">
    <property type="protein sequence ID" value="EDU47157.1"/>
    <property type="molecule type" value="Genomic_DNA"/>
</dbReference>
<dbReference type="OMA" id="FYVCPAH"/>
<evidence type="ECO:0008006" key="4">
    <source>
        <dbReference type="Google" id="ProtNLM"/>
    </source>
</evidence>
<dbReference type="InterPro" id="IPR013640">
    <property type="entry name" value="Vfa1"/>
</dbReference>
<organism evidence="2 3">
    <name type="scientific">Pyrenophora tritici-repentis (strain Pt-1C-BFP)</name>
    <name type="common">Wheat tan spot fungus</name>
    <name type="synonym">Drechslera tritici-repentis</name>
    <dbReference type="NCBI Taxonomy" id="426418"/>
    <lineage>
        <taxon>Eukaryota</taxon>
        <taxon>Fungi</taxon>
        <taxon>Dikarya</taxon>
        <taxon>Ascomycota</taxon>
        <taxon>Pezizomycotina</taxon>
        <taxon>Dothideomycetes</taxon>
        <taxon>Pleosporomycetidae</taxon>
        <taxon>Pleosporales</taxon>
        <taxon>Pleosporineae</taxon>
        <taxon>Pleosporaceae</taxon>
        <taxon>Pyrenophora</taxon>
    </lineage>
</organism>
<gene>
    <name evidence="2" type="ORF">PTRG_04319</name>
</gene>
<accession>B2W1I4</accession>
<dbReference type="OrthoDB" id="2158714at2759"/>